<keyword evidence="3" id="KW-1185">Reference proteome</keyword>
<evidence type="ECO:0000313" key="2">
    <source>
        <dbReference type="EMBL" id="MPC20735.1"/>
    </source>
</evidence>
<dbReference type="EMBL" id="VSRR010000904">
    <property type="protein sequence ID" value="MPC20735.1"/>
    <property type="molecule type" value="Genomic_DNA"/>
</dbReference>
<organism evidence="2 3">
    <name type="scientific">Portunus trituberculatus</name>
    <name type="common">Swimming crab</name>
    <name type="synonym">Neptunus trituberculatus</name>
    <dbReference type="NCBI Taxonomy" id="210409"/>
    <lineage>
        <taxon>Eukaryota</taxon>
        <taxon>Metazoa</taxon>
        <taxon>Ecdysozoa</taxon>
        <taxon>Arthropoda</taxon>
        <taxon>Crustacea</taxon>
        <taxon>Multicrustacea</taxon>
        <taxon>Malacostraca</taxon>
        <taxon>Eumalacostraca</taxon>
        <taxon>Eucarida</taxon>
        <taxon>Decapoda</taxon>
        <taxon>Pleocyemata</taxon>
        <taxon>Brachyura</taxon>
        <taxon>Eubrachyura</taxon>
        <taxon>Portunoidea</taxon>
        <taxon>Portunidae</taxon>
        <taxon>Portuninae</taxon>
        <taxon>Portunus</taxon>
    </lineage>
</organism>
<proteinExistence type="predicted"/>
<reference evidence="2 3" key="1">
    <citation type="submission" date="2019-05" db="EMBL/GenBank/DDBJ databases">
        <title>Another draft genome of Portunus trituberculatus and its Hox gene families provides insights of decapod evolution.</title>
        <authorList>
            <person name="Jeong J.-H."/>
            <person name="Song I."/>
            <person name="Kim S."/>
            <person name="Choi T."/>
            <person name="Kim D."/>
            <person name="Ryu S."/>
            <person name="Kim W."/>
        </authorList>
    </citation>
    <scope>NUCLEOTIDE SEQUENCE [LARGE SCALE GENOMIC DNA]</scope>
    <source>
        <tissue evidence="2">Muscle</tissue>
    </source>
</reference>
<dbReference type="AlphaFoldDB" id="A0A5B7DI04"/>
<protein>
    <submittedName>
        <fullName evidence="2">Uncharacterized protein</fullName>
    </submittedName>
</protein>
<name>A0A5B7DI04_PORTR</name>
<evidence type="ECO:0000313" key="3">
    <source>
        <dbReference type="Proteomes" id="UP000324222"/>
    </source>
</evidence>
<comment type="caution">
    <text evidence="2">The sequence shown here is derived from an EMBL/GenBank/DDBJ whole genome shotgun (WGS) entry which is preliminary data.</text>
</comment>
<gene>
    <name evidence="2" type="ORF">E2C01_013690</name>
</gene>
<sequence>MSPARHPSLPPPPTHRRRSSQFSRRTAVAAAAARPAAASRCLPPSPFVTCLVYVVKRPLYLALLPFCPHCSSAFR</sequence>
<dbReference type="Proteomes" id="UP000324222">
    <property type="component" value="Unassembled WGS sequence"/>
</dbReference>
<evidence type="ECO:0000256" key="1">
    <source>
        <dbReference type="SAM" id="MobiDB-lite"/>
    </source>
</evidence>
<feature type="region of interest" description="Disordered" evidence="1">
    <location>
        <begin position="1"/>
        <end position="25"/>
    </location>
</feature>
<accession>A0A5B7DI04</accession>